<name>A0A4S4KD90_9APHY</name>
<organism evidence="1 2">
    <name type="scientific">Hermanssonia centrifuga</name>
    <dbReference type="NCBI Taxonomy" id="98765"/>
    <lineage>
        <taxon>Eukaryota</taxon>
        <taxon>Fungi</taxon>
        <taxon>Dikarya</taxon>
        <taxon>Basidiomycota</taxon>
        <taxon>Agaricomycotina</taxon>
        <taxon>Agaricomycetes</taxon>
        <taxon>Polyporales</taxon>
        <taxon>Meruliaceae</taxon>
        <taxon>Hermanssonia</taxon>
    </lineage>
</organism>
<accession>A0A4S4KD90</accession>
<dbReference type="Gene3D" id="2.40.400.10">
    <property type="entry name" value="Acetoacetate decarboxylase-like"/>
    <property type="match status" value="1"/>
</dbReference>
<dbReference type="PANTHER" id="PTHR40518">
    <property type="entry name" value="ACETOACETATE DECARBOXYLASE"/>
    <property type="match status" value="1"/>
</dbReference>
<proteinExistence type="predicted"/>
<evidence type="ECO:0000313" key="1">
    <source>
        <dbReference type="EMBL" id="THG95660.1"/>
    </source>
</evidence>
<reference evidence="1 2" key="1">
    <citation type="submission" date="2019-02" db="EMBL/GenBank/DDBJ databases">
        <title>Genome sequencing of the rare red list fungi Phlebia centrifuga.</title>
        <authorList>
            <person name="Buettner E."/>
            <person name="Kellner H."/>
        </authorList>
    </citation>
    <scope>NUCLEOTIDE SEQUENCE [LARGE SCALE GENOMIC DNA]</scope>
    <source>
        <strain evidence="1 2">DSM 108282</strain>
    </source>
</reference>
<comment type="caution">
    <text evidence="1">The sequence shown here is derived from an EMBL/GenBank/DDBJ whole genome shotgun (WGS) entry which is preliminary data.</text>
</comment>
<protein>
    <submittedName>
        <fullName evidence="1">Uncharacterized protein</fullName>
    </submittedName>
</protein>
<keyword evidence="2" id="KW-1185">Reference proteome</keyword>
<dbReference type="SUPFAM" id="SSF160104">
    <property type="entry name" value="Acetoacetate decarboxylase-like"/>
    <property type="match status" value="1"/>
</dbReference>
<sequence length="275" mass="30277">MSSTAQLQDISDHFQLVPAPWKCKGESFVFATYISKKASYPSNASFNPLEAGSSFADPAVTGEFHGGLGMIMVIRYKETPVGSYDELLWIPGTFTVPPTGQRALRITRMYVSEMPTIYNGRINWSVPKTRAHFTFTPSEHGAQGVPYSRISLAPLSHPDRPFFSVDLSPTRFFATARIPFDGNMIPKSLVYVVHPPVPQSPNWKEDGMVGSDQWLGCPFVMKGKAGLFWGTGGLEGGKYGDEVGFPDVRPWSLGVWIPDADIYFATGDIIGKKDV</sequence>
<dbReference type="Proteomes" id="UP000309038">
    <property type="component" value="Unassembled WGS sequence"/>
</dbReference>
<evidence type="ECO:0000313" key="2">
    <source>
        <dbReference type="Proteomes" id="UP000309038"/>
    </source>
</evidence>
<dbReference type="PANTHER" id="PTHR40518:SF1">
    <property type="entry name" value="ACETOACETATE DECARBOXYLASE"/>
    <property type="match status" value="1"/>
</dbReference>
<dbReference type="InterPro" id="IPR023375">
    <property type="entry name" value="ADC_dom_sf"/>
</dbReference>
<dbReference type="EMBL" id="SGPJ01000299">
    <property type="protein sequence ID" value="THG95660.1"/>
    <property type="molecule type" value="Genomic_DNA"/>
</dbReference>
<gene>
    <name evidence="1" type="ORF">EW026_g6037</name>
</gene>
<dbReference type="AlphaFoldDB" id="A0A4S4KD90"/>